<name>A0A157SNB1_9BORD</name>
<reference evidence="1 2" key="1">
    <citation type="submission" date="2016-04" db="EMBL/GenBank/DDBJ databases">
        <authorList>
            <consortium name="Pathogen Informatics"/>
        </authorList>
    </citation>
    <scope>NUCLEOTIDE SEQUENCE [LARGE SCALE GENOMIC DNA]</scope>
    <source>
        <strain evidence="1 2">H050680373</strain>
    </source>
</reference>
<sequence length="88" mass="9672">MKRNFEVIMTILTALETDEVEVHDPKALIDAAAKGNSAMGPLFGHHIRILLDAGLLTKESHGIRLTWAGHEYLAEARLGAEMAHAEQQ</sequence>
<protein>
    <submittedName>
        <fullName evidence="1">Uncharacterized protein</fullName>
    </submittedName>
</protein>
<dbReference type="Proteomes" id="UP000076848">
    <property type="component" value="Unassembled WGS sequence"/>
</dbReference>
<accession>A0A157SNB1</accession>
<gene>
    <name evidence="1" type="ORF">SAMEA3906486_03817</name>
</gene>
<dbReference type="AlphaFoldDB" id="A0A157SNB1"/>
<dbReference type="RefSeq" id="WP_066130422.1">
    <property type="nucleotide sequence ID" value="NZ_FKIF01000007.1"/>
</dbReference>
<dbReference type="OrthoDB" id="8636886at2"/>
<proteinExistence type="predicted"/>
<keyword evidence="2" id="KW-1185">Reference proteome</keyword>
<organism evidence="1 2">
    <name type="scientific">Bordetella ansorpii</name>
    <dbReference type="NCBI Taxonomy" id="288768"/>
    <lineage>
        <taxon>Bacteria</taxon>
        <taxon>Pseudomonadati</taxon>
        <taxon>Pseudomonadota</taxon>
        <taxon>Betaproteobacteria</taxon>
        <taxon>Burkholderiales</taxon>
        <taxon>Alcaligenaceae</taxon>
        <taxon>Bordetella</taxon>
    </lineage>
</organism>
<evidence type="ECO:0000313" key="2">
    <source>
        <dbReference type="Proteomes" id="UP000076848"/>
    </source>
</evidence>
<evidence type="ECO:0000313" key="1">
    <source>
        <dbReference type="EMBL" id="SAI71892.1"/>
    </source>
</evidence>
<dbReference type="EMBL" id="FKIF01000007">
    <property type="protein sequence ID" value="SAI71892.1"/>
    <property type="molecule type" value="Genomic_DNA"/>
</dbReference>